<dbReference type="Proteomes" id="UP000078559">
    <property type="component" value="Chromosome 2"/>
</dbReference>
<sequence>MKTLSLGHGVHQSALSITPTEYTLSMQFEQVENYESTEHLVNAQLCSEPTPLYQSVMCCGCKWLGKRGVHLRPVGIKMILILSLTKLLDLPALIRTRPLQDVFEMLLAQWITSDIAEIIFNNLLSALVSIVELCGCLK</sequence>
<protein>
    <submittedName>
        <fullName evidence="1">Uncharacterized protein</fullName>
    </submittedName>
</protein>
<name>A0A194VQ20_CYTMA</name>
<proteinExistence type="predicted"/>
<dbReference type="EMBL" id="CM003099">
    <property type="protein sequence ID" value="KUI66082.1"/>
    <property type="molecule type" value="Genomic_DNA"/>
</dbReference>
<evidence type="ECO:0000313" key="1">
    <source>
        <dbReference type="EMBL" id="KUI66082.1"/>
    </source>
</evidence>
<keyword evidence="2" id="KW-1185">Reference proteome</keyword>
<evidence type="ECO:0000313" key="2">
    <source>
        <dbReference type="Proteomes" id="UP000078559"/>
    </source>
</evidence>
<dbReference type="AlphaFoldDB" id="A0A194VQ20"/>
<accession>A0A194VQ20</accession>
<reference evidence="1" key="1">
    <citation type="submission" date="2014-12" db="EMBL/GenBank/DDBJ databases">
        <title>Genome Sequence of Valsa Canker Pathogens Uncovers a Specific Adaption of Colonization on Woody Bark.</title>
        <authorList>
            <person name="Yin Z."/>
            <person name="Liu H."/>
            <person name="Gao X."/>
            <person name="Li Z."/>
            <person name="Song N."/>
            <person name="Ke X."/>
            <person name="Dai Q."/>
            <person name="Wu Y."/>
            <person name="Sun Y."/>
            <person name="Xu J.-R."/>
            <person name="Kang Z.K."/>
            <person name="Wang L."/>
            <person name="Huang L."/>
        </authorList>
    </citation>
    <scope>NUCLEOTIDE SEQUENCE [LARGE SCALE GENOMIC DNA]</scope>
    <source>
        <strain evidence="1">03-8</strain>
    </source>
</reference>
<gene>
    <name evidence="1" type="ORF">VM1G_11411</name>
</gene>
<organism evidence="1 2">
    <name type="scientific">Cytospora mali</name>
    <name type="common">Apple Valsa canker fungus</name>
    <name type="synonym">Valsa mali</name>
    <dbReference type="NCBI Taxonomy" id="578113"/>
    <lineage>
        <taxon>Eukaryota</taxon>
        <taxon>Fungi</taxon>
        <taxon>Dikarya</taxon>
        <taxon>Ascomycota</taxon>
        <taxon>Pezizomycotina</taxon>
        <taxon>Sordariomycetes</taxon>
        <taxon>Sordariomycetidae</taxon>
        <taxon>Diaporthales</taxon>
        <taxon>Cytosporaceae</taxon>
        <taxon>Cytospora</taxon>
    </lineage>
</organism>